<accession>A0ABU1ZTX1</accession>
<dbReference type="PANTHER" id="PTHR43479">
    <property type="entry name" value="ACREF/ENVCD OPERON REPRESSOR-RELATED"/>
    <property type="match status" value="1"/>
</dbReference>
<keyword evidence="5" id="KW-1185">Reference proteome</keyword>
<evidence type="ECO:0000313" key="4">
    <source>
        <dbReference type="EMBL" id="MDR7328371.1"/>
    </source>
</evidence>
<dbReference type="RefSeq" id="WP_290197115.1">
    <property type="nucleotide sequence ID" value="NZ_CP047654.1"/>
</dbReference>
<dbReference type="PROSITE" id="PS50977">
    <property type="entry name" value="HTH_TETR_2"/>
    <property type="match status" value="1"/>
</dbReference>
<dbReference type="InterPro" id="IPR050624">
    <property type="entry name" value="HTH-type_Tx_Regulator"/>
</dbReference>
<name>A0ABU1ZTX1_9CORY</name>
<dbReference type="EMBL" id="JAVDXZ010000001">
    <property type="protein sequence ID" value="MDR7328371.1"/>
    <property type="molecule type" value="Genomic_DNA"/>
</dbReference>
<dbReference type="Gene3D" id="1.10.10.60">
    <property type="entry name" value="Homeodomain-like"/>
    <property type="match status" value="1"/>
</dbReference>
<evidence type="ECO:0000256" key="2">
    <source>
        <dbReference type="PROSITE-ProRule" id="PRU00335"/>
    </source>
</evidence>
<dbReference type="InterPro" id="IPR009057">
    <property type="entry name" value="Homeodomain-like_sf"/>
</dbReference>
<proteinExistence type="predicted"/>
<comment type="caution">
    <text evidence="4">The sequence shown here is derived from an EMBL/GenBank/DDBJ whole genome shotgun (WGS) entry which is preliminary data.</text>
</comment>
<dbReference type="PANTHER" id="PTHR43479:SF11">
    <property type="entry name" value="ACREF_ENVCD OPERON REPRESSOR-RELATED"/>
    <property type="match status" value="1"/>
</dbReference>
<dbReference type="InterPro" id="IPR001647">
    <property type="entry name" value="HTH_TetR"/>
</dbReference>
<feature type="DNA-binding region" description="H-T-H motif" evidence="2">
    <location>
        <begin position="35"/>
        <end position="54"/>
    </location>
</feature>
<evidence type="ECO:0000256" key="1">
    <source>
        <dbReference type="ARBA" id="ARBA00023125"/>
    </source>
</evidence>
<evidence type="ECO:0000259" key="3">
    <source>
        <dbReference type="PROSITE" id="PS50977"/>
    </source>
</evidence>
<dbReference type="PRINTS" id="PR00455">
    <property type="entry name" value="HTHTETR"/>
</dbReference>
<reference evidence="4" key="1">
    <citation type="submission" date="2023-07" db="EMBL/GenBank/DDBJ databases">
        <title>Sequencing the genomes of 1000 actinobacteria strains.</title>
        <authorList>
            <person name="Klenk H.-P."/>
        </authorList>
    </citation>
    <scope>NUCLEOTIDE SEQUENCE</scope>
    <source>
        <strain evidence="4">DSM 107476</strain>
    </source>
</reference>
<organism evidence="4 5">
    <name type="scientific">Corynebacterium guangdongense</name>
    <dbReference type="NCBI Taxonomy" id="1783348"/>
    <lineage>
        <taxon>Bacteria</taxon>
        <taxon>Bacillati</taxon>
        <taxon>Actinomycetota</taxon>
        <taxon>Actinomycetes</taxon>
        <taxon>Mycobacteriales</taxon>
        <taxon>Corynebacteriaceae</taxon>
        <taxon>Corynebacterium</taxon>
    </lineage>
</organism>
<dbReference type="SUPFAM" id="SSF46689">
    <property type="entry name" value="Homeodomain-like"/>
    <property type="match status" value="1"/>
</dbReference>
<protein>
    <submittedName>
        <fullName evidence="4">AcrR family transcriptional regulator</fullName>
    </submittedName>
</protein>
<dbReference type="Pfam" id="PF00440">
    <property type="entry name" value="TetR_N"/>
    <property type="match status" value="1"/>
</dbReference>
<gene>
    <name evidence="4" type="ORF">J2S39_000047</name>
</gene>
<sequence>MKNMHKAQRDPEKTRQSFIDAAFELFAEKGYPGTSMNQIAVRGGGSRANLYLHFHGKAEIVLAYMYGIEKRLGAPFLELFATQPHDAESISRWLQTIKDLWIEKRTVFMAIEMAMTENEEVAGAWLDIMHSIADSIPELEGDKQLKQNFIALWMGLDRNFYFLYGRQRLENEEFVLEALTRQWLALFQPDALS</sequence>
<feature type="domain" description="HTH tetR-type" evidence="3">
    <location>
        <begin position="12"/>
        <end position="72"/>
    </location>
</feature>
<dbReference type="Proteomes" id="UP001180840">
    <property type="component" value="Unassembled WGS sequence"/>
</dbReference>
<keyword evidence="1 2" id="KW-0238">DNA-binding</keyword>
<dbReference type="Gene3D" id="1.10.357.10">
    <property type="entry name" value="Tetracycline Repressor, domain 2"/>
    <property type="match status" value="1"/>
</dbReference>
<evidence type="ECO:0000313" key="5">
    <source>
        <dbReference type="Proteomes" id="UP001180840"/>
    </source>
</evidence>